<dbReference type="InterPro" id="IPR020846">
    <property type="entry name" value="MFS_dom"/>
</dbReference>
<dbReference type="InterPro" id="IPR011701">
    <property type="entry name" value="MFS"/>
</dbReference>
<evidence type="ECO:0000256" key="2">
    <source>
        <dbReference type="ARBA" id="ARBA00022448"/>
    </source>
</evidence>
<dbReference type="PROSITE" id="PS50850">
    <property type="entry name" value="MFS"/>
    <property type="match status" value="1"/>
</dbReference>
<evidence type="ECO:0000259" key="8">
    <source>
        <dbReference type="PROSITE" id="PS50850"/>
    </source>
</evidence>
<comment type="subcellular location">
    <subcellularLocation>
        <location evidence="1">Membrane</location>
        <topology evidence="1">Multi-pass membrane protein</topology>
    </subcellularLocation>
</comment>
<keyword evidence="3 7" id="KW-0812">Transmembrane</keyword>
<feature type="transmembrane region" description="Helical" evidence="7">
    <location>
        <begin position="146"/>
        <end position="166"/>
    </location>
</feature>
<feature type="transmembrane region" description="Helical" evidence="7">
    <location>
        <begin position="20"/>
        <end position="46"/>
    </location>
</feature>
<dbReference type="SUPFAM" id="SSF103473">
    <property type="entry name" value="MFS general substrate transporter"/>
    <property type="match status" value="1"/>
</dbReference>
<name>A0A9P8UXS7_9PEZI</name>
<dbReference type="OrthoDB" id="440553at2759"/>
<feature type="transmembrane region" description="Helical" evidence="7">
    <location>
        <begin position="115"/>
        <end position="140"/>
    </location>
</feature>
<evidence type="ECO:0000256" key="7">
    <source>
        <dbReference type="SAM" id="Phobius"/>
    </source>
</evidence>
<evidence type="ECO:0000256" key="4">
    <source>
        <dbReference type="ARBA" id="ARBA00022989"/>
    </source>
</evidence>
<proteinExistence type="predicted"/>
<dbReference type="RefSeq" id="XP_045964251.1">
    <property type="nucleotide sequence ID" value="XM_046097418.1"/>
</dbReference>
<dbReference type="EMBL" id="JAGPXC010000001">
    <property type="protein sequence ID" value="KAH6660120.1"/>
    <property type="molecule type" value="Genomic_DNA"/>
</dbReference>
<feature type="transmembrane region" description="Helical" evidence="7">
    <location>
        <begin position="260"/>
        <end position="277"/>
    </location>
</feature>
<keyword evidence="4 7" id="KW-1133">Transmembrane helix</keyword>
<evidence type="ECO:0000313" key="10">
    <source>
        <dbReference type="Proteomes" id="UP000758603"/>
    </source>
</evidence>
<dbReference type="GO" id="GO:0042908">
    <property type="term" value="P:xenobiotic transport"/>
    <property type="evidence" value="ECO:0007669"/>
    <property type="project" value="UniProtKB-ARBA"/>
</dbReference>
<dbReference type="InterPro" id="IPR005829">
    <property type="entry name" value="Sugar_transporter_CS"/>
</dbReference>
<feature type="transmembrane region" description="Helical" evidence="7">
    <location>
        <begin position="405"/>
        <end position="424"/>
    </location>
</feature>
<accession>A0A9P8UXS7</accession>
<dbReference type="Pfam" id="PF07690">
    <property type="entry name" value="MFS_1"/>
    <property type="match status" value="1"/>
</dbReference>
<comment type="caution">
    <text evidence="9">The sequence shown here is derived from an EMBL/GenBank/DDBJ whole genome shotgun (WGS) entry which is preliminary data.</text>
</comment>
<evidence type="ECO:0000313" key="9">
    <source>
        <dbReference type="EMBL" id="KAH6660120.1"/>
    </source>
</evidence>
<evidence type="ECO:0000256" key="5">
    <source>
        <dbReference type="ARBA" id="ARBA00023136"/>
    </source>
</evidence>
<feature type="transmembrane region" description="Helical" evidence="7">
    <location>
        <begin position="81"/>
        <end position="103"/>
    </location>
</feature>
<feature type="transmembrane region" description="Helical" evidence="7">
    <location>
        <begin position="58"/>
        <end position="75"/>
    </location>
</feature>
<dbReference type="GO" id="GO:0015137">
    <property type="term" value="F:citrate transmembrane transporter activity"/>
    <property type="evidence" value="ECO:0007669"/>
    <property type="project" value="UniProtKB-ARBA"/>
</dbReference>
<gene>
    <name evidence="9" type="ORF">BKA67DRAFT_511694</name>
</gene>
<feature type="transmembrane region" description="Helical" evidence="7">
    <location>
        <begin position="222"/>
        <end position="248"/>
    </location>
</feature>
<organism evidence="9 10">
    <name type="scientific">Truncatella angustata</name>
    <dbReference type="NCBI Taxonomy" id="152316"/>
    <lineage>
        <taxon>Eukaryota</taxon>
        <taxon>Fungi</taxon>
        <taxon>Dikarya</taxon>
        <taxon>Ascomycota</taxon>
        <taxon>Pezizomycotina</taxon>
        <taxon>Sordariomycetes</taxon>
        <taxon>Xylariomycetidae</taxon>
        <taxon>Amphisphaeriales</taxon>
        <taxon>Sporocadaceae</taxon>
        <taxon>Truncatella</taxon>
    </lineage>
</organism>
<dbReference type="Proteomes" id="UP000758603">
    <property type="component" value="Unassembled WGS sequence"/>
</dbReference>
<reference evidence="9" key="1">
    <citation type="journal article" date="2021" name="Nat. Commun.">
        <title>Genetic determinants of endophytism in the Arabidopsis root mycobiome.</title>
        <authorList>
            <person name="Mesny F."/>
            <person name="Miyauchi S."/>
            <person name="Thiergart T."/>
            <person name="Pickel B."/>
            <person name="Atanasova L."/>
            <person name="Karlsson M."/>
            <person name="Huettel B."/>
            <person name="Barry K.W."/>
            <person name="Haridas S."/>
            <person name="Chen C."/>
            <person name="Bauer D."/>
            <person name="Andreopoulos W."/>
            <person name="Pangilinan J."/>
            <person name="LaButti K."/>
            <person name="Riley R."/>
            <person name="Lipzen A."/>
            <person name="Clum A."/>
            <person name="Drula E."/>
            <person name="Henrissat B."/>
            <person name="Kohler A."/>
            <person name="Grigoriev I.V."/>
            <person name="Martin F.M."/>
            <person name="Hacquard S."/>
        </authorList>
    </citation>
    <scope>NUCLEOTIDE SEQUENCE</scope>
    <source>
        <strain evidence="9">MPI-SDFR-AT-0073</strain>
    </source>
</reference>
<feature type="transmembrane region" description="Helical" evidence="7">
    <location>
        <begin position="344"/>
        <end position="366"/>
    </location>
</feature>
<dbReference type="InterPro" id="IPR036259">
    <property type="entry name" value="MFS_trans_sf"/>
</dbReference>
<dbReference type="PANTHER" id="PTHR23502">
    <property type="entry name" value="MAJOR FACILITATOR SUPERFAMILY"/>
    <property type="match status" value="1"/>
</dbReference>
<feature type="domain" description="Major facilitator superfamily (MFS) profile" evidence="8">
    <location>
        <begin position="1"/>
        <end position="430"/>
    </location>
</feature>
<protein>
    <submittedName>
        <fullName evidence="9">Major facilitator superfamily transporter</fullName>
    </submittedName>
</protein>
<evidence type="ECO:0000256" key="6">
    <source>
        <dbReference type="ARBA" id="ARBA00023180"/>
    </source>
</evidence>
<keyword evidence="10" id="KW-1185">Reference proteome</keyword>
<dbReference type="GO" id="GO:0005886">
    <property type="term" value="C:plasma membrane"/>
    <property type="evidence" value="ECO:0007669"/>
    <property type="project" value="UniProtKB-ARBA"/>
</dbReference>
<keyword evidence="6" id="KW-0325">Glycoprotein</keyword>
<dbReference type="GO" id="GO:0140115">
    <property type="term" value="P:export across plasma membrane"/>
    <property type="evidence" value="ECO:0007669"/>
    <property type="project" value="UniProtKB-ARBA"/>
</dbReference>
<dbReference type="FunFam" id="1.20.1250.20:FF:000172">
    <property type="entry name" value="MFS multidrug resistance transporter"/>
    <property type="match status" value="1"/>
</dbReference>
<sequence length="438" mass="47114">MFSPMSSFVFYPAITSIAESLGTTVALVNIAITTYMLISGITPAILGDAADKLGRRPIYILALSIYFVANLGLALQSSYPALLVLRMIQSVGSSGTISLGYGIVSDIASPAERGLFVGIFSLGPNVAPPFGPVIGGLIVARLGWHSIFWFLAILGGLCLLLVVLALPETARKIVGSGTNKMPLSMISKHQSRARTEHINTTKPQFTFPNPLHCLKLLLFKDIFIVILCNGIYYATYCCVQASLSTLFIQVYGYGKLEAGLIYIPFGFGCLVSTYSWGKLLNSDYARTGKLHCIQAEKRPLDGDTGFPIEEARLRSAPWLIILAAVSITAYGWSVQYRAHASVPLIIQTLIGFSTTGMFVVLGTLLTDLNPDRSSTAAASANVVRCALAAGTLAVLQTILDNVGPGWCFTIFGLLNGTCGPLLFLELRKGKAWREARNN</sequence>
<feature type="transmembrane region" description="Helical" evidence="7">
    <location>
        <begin position="378"/>
        <end position="399"/>
    </location>
</feature>
<dbReference type="Gene3D" id="1.20.1250.20">
    <property type="entry name" value="MFS general substrate transporter like domains"/>
    <property type="match status" value="1"/>
</dbReference>
<evidence type="ECO:0000256" key="1">
    <source>
        <dbReference type="ARBA" id="ARBA00004141"/>
    </source>
</evidence>
<feature type="transmembrane region" description="Helical" evidence="7">
    <location>
        <begin position="316"/>
        <end position="332"/>
    </location>
</feature>
<dbReference type="AlphaFoldDB" id="A0A9P8UXS7"/>
<keyword evidence="2" id="KW-0813">Transport</keyword>
<dbReference type="PANTHER" id="PTHR23502:SF51">
    <property type="entry name" value="QUINIDINE RESISTANCE PROTEIN 1-RELATED"/>
    <property type="match status" value="1"/>
</dbReference>
<keyword evidence="5 7" id="KW-0472">Membrane</keyword>
<evidence type="ECO:0000256" key="3">
    <source>
        <dbReference type="ARBA" id="ARBA00022692"/>
    </source>
</evidence>
<dbReference type="FunFam" id="1.20.1720.10:FF:000009">
    <property type="entry name" value="MFS multidrug transporter"/>
    <property type="match status" value="1"/>
</dbReference>
<dbReference type="GeneID" id="70126310"/>
<dbReference type="PROSITE" id="PS00216">
    <property type="entry name" value="SUGAR_TRANSPORT_1"/>
    <property type="match status" value="1"/>
</dbReference>